<gene>
    <name evidence="2" type="ORF">A3G31_09015</name>
</gene>
<name>A0A1F7SGW8_9BACT</name>
<proteinExistence type="predicted"/>
<dbReference type="AlphaFoldDB" id="A0A1F7SGW8"/>
<comment type="caution">
    <text evidence="2">The sequence shown here is derived from an EMBL/GenBank/DDBJ whole genome shotgun (WGS) entry which is preliminary data.</text>
</comment>
<accession>A0A1F7SGW8</accession>
<dbReference type="InterPro" id="IPR011110">
    <property type="entry name" value="Reg_prop"/>
</dbReference>
<dbReference type="Gene3D" id="2.130.10.10">
    <property type="entry name" value="YVTN repeat-like/Quinoprotein amine dehydrogenase"/>
    <property type="match status" value="2"/>
</dbReference>
<dbReference type="Proteomes" id="UP000178082">
    <property type="component" value="Unassembled WGS sequence"/>
</dbReference>
<sequence>MKKYILLLLAVLFISTTTSFALPSPDKIIPAKASEQAVKNLLDTFKKAFKEEDIDLLDSIISKKISDRETLITSFGNNLDRFNFISAILNKKKITFDKDIIKVSARLTKTAEDVANVLNETQTHDFSFRINKKTDKDGIIEFQIASCKEGKNTIVIRNDAISKDDKDFEIRVCSSNSNGSSNILSAEVKFQGSKEWTKLEDSTEDENIYYFINDSLILNGLKGSFKVPSKPGTYYSKVRVKTTDGKTTILKHIFKVSQGKIESVDTGYSDISFMASTKDKNGVLWFGGSNGGKVFRSTDGETLEEVFDLAGCLPEKTLPDDTWIKDMTVDSLNRVHLIFYGRETDEKEILTRIVAGDAAFDANKGDINCEDISLLIDYDLTDYGTYLEWKGDEVYPFYYSYKKQTIPSPFTKVLPANKGSIWLLGSDGGVANFQDSREEKYSPVFRRSDSAIASNIVPTATIDKKGNIWFGTIAGINKYDSTGGDFSDFPYLPDSTFDSSEVDTLEKYFDDLVSSIIVNKNISGIGEDVAGLNLVKEDFIWSSATDKRGKLWFGTLGGGIRVLSNDKEIKNFHLTKGKGLISNKILSIAVDNDNNIWLGTEQGVSKFKVQSLKFKVQNFSTLDGLKSGIIWDITPDDNGNIWFATQGGIFRYNRE</sequence>
<dbReference type="Pfam" id="PF07494">
    <property type="entry name" value="Reg_prop"/>
    <property type="match status" value="2"/>
</dbReference>
<evidence type="ECO:0000256" key="1">
    <source>
        <dbReference type="SAM" id="SignalP"/>
    </source>
</evidence>
<evidence type="ECO:0000313" key="2">
    <source>
        <dbReference type="EMBL" id="OGL53036.1"/>
    </source>
</evidence>
<dbReference type="InterPro" id="IPR015943">
    <property type="entry name" value="WD40/YVTN_repeat-like_dom_sf"/>
</dbReference>
<dbReference type="EMBL" id="MGDI01000028">
    <property type="protein sequence ID" value="OGL53036.1"/>
    <property type="molecule type" value="Genomic_DNA"/>
</dbReference>
<feature type="chain" id="PRO_5009532390" description="Two component regulator three Y domain-containing protein" evidence="1">
    <location>
        <begin position="22"/>
        <end position="655"/>
    </location>
</feature>
<organism evidence="2 3">
    <name type="scientific">Candidatus Schekmanbacteria bacterium RIFCSPLOWO2_12_FULL_38_15</name>
    <dbReference type="NCBI Taxonomy" id="1817883"/>
    <lineage>
        <taxon>Bacteria</taxon>
        <taxon>Candidatus Schekmaniibacteriota</taxon>
    </lineage>
</organism>
<keyword evidence="1" id="KW-0732">Signal</keyword>
<dbReference type="SUPFAM" id="SSF63829">
    <property type="entry name" value="Calcium-dependent phosphotriesterase"/>
    <property type="match status" value="1"/>
</dbReference>
<dbReference type="STRING" id="1817883.A3G31_09015"/>
<reference evidence="2 3" key="1">
    <citation type="journal article" date="2016" name="Nat. Commun.">
        <title>Thousands of microbial genomes shed light on interconnected biogeochemical processes in an aquifer system.</title>
        <authorList>
            <person name="Anantharaman K."/>
            <person name="Brown C.T."/>
            <person name="Hug L.A."/>
            <person name="Sharon I."/>
            <person name="Castelle C.J."/>
            <person name="Probst A.J."/>
            <person name="Thomas B.C."/>
            <person name="Singh A."/>
            <person name="Wilkins M.J."/>
            <person name="Karaoz U."/>
            <person name="Brodie E.L."/>
            <person name="Williams K.H."/>
            <person name="Hubbard S.S."/>
            <person name="Banfield J.F."/>
        </authorList>
    </citation>
    <scope>NUCLEOTIDE SEQUENCE [LARGE SCALE GENOMIC DNA]</scope>
</reference>
<evidence type="ECO:0008006" key="4">
    <source>
        <dbReference type="Google" id="ProtNLM"/>
    </source>
</evidence>
<feature type="signal peptide" evidence="1">
    <location>
        <begin position="1"/>
        <end position="21"/>
    </location>
</feature>
<evidence type="ECO:0000313" key="3">
    <source>
        <dbReference type="Proteomes" id="UP000178082"/>
    </source>
</evidence>
<protein>
    <recommendedName>
        <fullName evidence="4">Two component regulator three Y domain-containing protein</fullName>
    </recommendedName>
</protein>